<keyword evidence="3" id="KW-0997">Cell inner membrane</keyword>
<keyword evidence="5 7" id="KW-1133">Transmembrane helix</keyword>
<feature type="transmembrane region" description="Helical" evidence="7">
    <location>
        <begin position="100"/>
        <end position="118"/>
    </location>
</feature>
<evidence type="ECO:0000256" key="7">
    <source>
        <dbReference type="SAM" id="Phobius"/>
    </source>
</evidence>
<dbReference type="InterPro" id="IPR035952">
    <property type="entry name" value="Rhomboid-like_sf"/>
</dbReference>
<dbReference type="Pfam" id="PF01694">
    <property type="entry name" value="Rhomboid"/>
    <property type="match status" value="1"/>
</dbReference>
<keyword evidence="6 7" id="KW-0472">Membrane</keyword>
<evidence type="ECO:0000256" key="5">
    <source>
        <dbReference type="ARBA" id="ARBA00022989"/>
    </source>
</evidence>
<proteinExistence type="predicted"/>
<sequence>MFPIRDHNPSGRTPYVTYALMILNIGIFLSYVPILSDPREINLFFSNYALIPAQVTDGGGLSGLFTSMFLHAGWMHLAGNMLFLWIYGDNVEDEMGHIPYLLFYLACGTAAGLAQVLFEPGSWVPMVGASGAIAGVMGGYLLLFPKAKIDILIIFIVFFRIFPIPAWIILILWFAMQFIGGMGATPETGGVAYWAHAGGFIVGLALTLPLWLRRGGFSFWSRTEGHPPHPAATYPTVRSRIPRVKRQ</sequence>
<dbReference type="PANTHER" id="PTHR43066:SF26">
    <property type="entry name" value="RHOMBOID PROTEASE GLPG"/>
    <property type="match status" value="1"/>
</dbReference>
<comment type="subcellular location">
    <subcellularLocation>
        <location evidence="1">Membrane</location>
        <topology evidence="1">Multi-pass membrane protein</topology>
    </subcellularLocation>
</comment>
<evidence type="ECO:0000256" key="4">
    <source>
        <dbReference type="ARBA" id="ARBA00022692"/>
    </source>
</evidence>
<evidence type="ECO:0000256" key="1">
    <source>
        <dbReference type="ARBA" id="ARBA00004141"/>
    </source>
</evidence>
<keyword evidence="10" id="KW-1185">Reference proteome</keyword>
<feature type="transmembrane region" description="Helical" evidence="7">
    <location>
        <begin position="191"/>
        <end position="212"/>
    </location>
</feature>
<comment type="caution">
    <text evidence="9">The sequence shown here is derived from an EMBL/GenBank/DDBJ whole genome shotgun (WGS) entry which is preliminary data.</text>
</comment>
<organism evidence="9 10">
    <name type="scientific">Sulfitobacter porphyrae</name>
    <dbReference type="NCBI Taxonomy" id="1246864"/>
    <lineage>
        <taxon>Bacteria</taxon>
        <taxon>Pseudomonadati</taxon>
        <taxon>Pseudomonadota</taxon>
        <taxon>Alphaproteobacteria</taxon>
        <taxon>Rhodobacterales</taxon>
        <taxon>Roseobacteraceae</taxon>
        <taxon>Sulfitobacter</taxon>
    </lineage>
</organism>
<reference evidence="10" key="1">
    <citation type="journal article" date="2019" name="Int. J. Syst. Evol. Microbiol.">
        <title>The Global Catalogue of Microorganisms (GCM) 10K type strain sequencing project: providing services to taxonomists for standard genome sequencing and annotation.</title>
        <authorList>
            <consortium name="The Broad Institute Genomics Platform"/>
            <consortium name="The Broad Institute Genome Sequencing Center for Infectious Disease"/>
            <person name="Wu L."/>
            <person name="Ma J."/>
        </authorList>
    </citation>
    <scope>NUCLEOTIDE SEQUENCE [LARGE SCALE GENOMIC DNA]</scope>
    <source>
        <strain evidence="10">CCUG 66188</strain>
    </source>
</reference>
<keyword evidence="2" id="KW-1003">Cell membrane</keyword>
<feature type="domain" description="Peptidase S54 rhomboid" evidence="8">
    <location>
        <begin position="61"/>
        <end position="211"/>
    </location>
</feature>
<accession>A0ABW2B422</accession>
<evidence type="ECO:0000313" key="10">
    <source>
        <dbReference type="Proteomes" id="UP001596353"/>
    </source>
</evidence>
<evidence type="ECO:0000313" key="9">
    <source>
        <dbReference type="EMBL" id="MFC6760489.1"/>
    </source>
</evidence>
<feature type="transmembrane region" description="Helical" evidence="7">
    <location>
        <begin position="124"/>
        <end position="144"/>
    </location>
</feature>
<dbReference type="GO" id="GO:0008233">
    <property type="term" value="F:peptidase activity"/>
    <property type="evidence" value="ECO:0007669"/>
    <property type="project" value="UniProtKB-KW"/>
</dbReference>
<dbReference type="Proteomes" id="UP001596353">
    <property type="component" value="Unassembled WGS sequence"/>
</dbReference>
<evidence type="ECO:0000259" key="8">
    <source>
        <dbReference type="Pfam" id="PF01694"/>
    </source>
</evidence>
<evidence type="ECO:0000256" key="2">
    <source>
        <dbReference type="ARBA" id="ARBA00022475"/>
    </source>
</evidence>
<evidence type="ECO:0000256" key="3">
    <source>
        <dbReference type="ARBA" id="ARBA00022519"/>
    </source>
</evidence>
<dbReference type="InterPro" id="IPR022764">
    <property type="entry name" value="Peptidase_S54_rhomboid_dom"/>
</dbReference>
<evidence type="ECO:0000256" key="6">
    <source>
        <dbReference type="ARBA" id="ARBA00023136"/>
    </source>
</evidence>
<dbReference type="Gene3D" id="1.20.1540.10">
    <property type="entry name" value="Rhomboid-like"/>
    <property type="match status" value="1"/>
</dbReference>
<feature type="transmembrane region" description="Helical" evidence="7">
    <location>
        <begin position="68"/>
        <end position="88"/>
    </location>
</feature>
<feature type="transmembrane region" description="Helical" evidence="7">
    <location>
        <begin position="15"/>
        <end position="34"/>
    </location>
</feature>
<keyword evidence="4 7" id="KW-0812">Transmembrane</keyword>
<keyword evidence="9" id="KW-0378">Hydrolase</keyword>
<dbReference type="GO" id="GO:0006508">
    <property type="term" value="P:proteolysis"/>
    <property type="evidence" value="ECO:0007669"/>
    <property type="project" value="UniProtKB-KW"/>
</dbReference>
<dbReference type="SUPFAM" id="SSF144091">
    <property type="entry name" value="Rhomboid-like"/>
    <property type="match status" value="1"/>
</dbReference>
<feature type="transmembrane region" description="Helical" evidence="7">
    <location>
        <begin position="151"/>
        <end position="179"/>
    </location>
</feature>
<dbReference type="EC" id="3.4.21.-" evidence="9"/>
<keyword evidence="9" id="KW-0645">Protease</keyword>
<gene>
    <name evidence="9" type="ORF">ACFQFQ_14840</name>
</gene>
<protein>
    <submittedName>
        <fullName evidence="9">Rhomboid family intramembrane serine protease</fullName>
        <ecNumber evidence="9">3.4.21.-</ecNumber>
    </submittedName>
</protein>
<dbReference type="PANTHER" id="PTHR43066">
    <property type="entry name" value="RHOMBOID-RELATED PROTEIN"/>
    <property type="match status" value="1"/>
</dbReference>
<name>A0ABW2B422_9RHOB</name>
<dbReference type="EMBL" id="JBHSWG010000001">
    <property type="protein sequence ID" value="MFC6760489.1"/>
    <property type="molecule type" value="Genomic_DNA"/>
</dbReference>